<dbReference type="EMBL" id="CP162551">
    <property type="protein sequence ID" value="XDI36068.1"/>
    <property type="molecule type" value="Genomic_DNA"/>
</dbReference>
<dbReference type="Pfam" id="PF26347">
    <property type="entry name" value="YtrI_sporulation"/>
    <property type="match status" value="1"/>
</dbReference>
<gene>
    <name evidence="4" type="primary">ytrI</name>
    <name evidence="4" type="ORF">AB3N04_15345</name>
</gene>
<keyword evidence="2" id="KW-1133">Transmembrane helix</keyword>
<dbReference type="NCBIfam" id="NF041479">
    <property type="entry name" value="spor_membprot_YtrI"/>
    <property type="match status" value="1"/>
</dbReference>
<keyword evidence="2" id="KW-0812">Transmembrane</keyword>
<feature type="domain" description="Sporulation membrane protein YtrI C-terminal" evidence="3">
    <location>
        <begin position="80"/>
        <end position="163"/>
    </location>
</feature>
<keyword evidence="1" id="KW-0175">Coiled coil</keyword>
<evidence type="ECO:0000259" key="3">
    <source>
        <dbReference type="Pfam" id="PF26347"/>
    </source>
</evidence>
<accession>A0AB39BRB5</accession>
<keyword evidence="2" id="KW-0472">Membrane</keyword>
<proteinExistence type="predicted"/>
<feature type="transmembrane region" description="Helical" evidence="2">
    <location>
        <begin position="12"/>
        <end position="32"/>
    </location>
</feature>
<evidence type="ECO:0000313" key="4">
    <source>
        <dbReference type="EMBL" id="XDI36068.1"/>
    </source>
</evidence>
<evidence type="ECO:0000256" key="2">
    <source>
        <dbReference type="SAM" id="Phobius"/>
    </source>
</evidence>
<feature type="coiled-coil region" evidence="1">
    <location>
        <begin position="45"/>
        <end position="72"/>
    </location>
</feature>
<name>A0AB39BRB5_9BACI</name>
<dbReference type="AlphaFoldDB" id="A0AB39BRB5"/>
<dbReference type="RefSeq" id="WP_317122000.1">
    <property type="nucleotide sequence ID" value="NZ_CP162551.1"/>
</dbReference>
<dbReference type="InterPro" id="IPR058620">
    <property type="entry name" value="YtrI_C"/>
</dbReference>
<protein>
    <submittedName>
        <fullName evidence="4">Sporulation membrane protein YtrI</fullName>
    </submittedName>
</protein>
<evidence type="ECO:0000256" key="1">
    <source>
        <dbReference type="SAM" id="Coils"/>
    </source>
</evidence>
<dbReference type="InterPro" id="IPR048198">
    <property type="entry name" value="YtrI"/>
</dbReference>
<reference evidence="4" key="1">
    <citation type="submission" date="2024-07" db="EMBL/GenBank/DDBJ databases">
        <title>Identification and characteristics of an arsenic-resistant bacterial isolate, which belongs to a novel species.</title>
        <authorList>
            <person name="Juszczyk A."/>
            <person name="Kowalczyk A."/>
            <person name="Was K."/>
            <person name="Kosowicz W."/>
            <person name="Budzyn A."/>
            <person name="Latowski D."/>
        </authorList>
    </citation>
    <scope>NUCLEOTIDE SEQUENCE</scope>
    <source>
        <strain evidence="4">As8PL</strain>
    </source>
</reference>
<sequence length="168" mass="19875">MRIPPYYKRPGWQRFFAGIIIGVLIGWVFFLYQYGLIYEGLMVKLSEQEVTIENQTKTIEELRSQQKEDNEENIRKLTVQKIEIHFTNTQKLRLNQLTLFELQQQALEELSFLDQKNIASVSDTEGLMIRTLENKLFEAGDHRLQLDVERVHLYTTLKIYAKIIPPRS</sequence>
<organism evidence="4">
    <name type="scientific">Alkalihalophilus sp. As8PL</name>
    <dbReference type="NCBI Taxonomy" id="3237103"/>
    <lineage>
        <taxon>Bacteria</taxon>
        <taxon>Bacillati</taxon>
        <taxon>Bacillota</taxon>
        <taxon>Bacilli</taxon>
        <taxon>Bacillales</taxon>
        <taxon>Bacillaceae</taxon>
        <taxon>Alkalihalophilus</taxon>
    </lineage>
</organism>